<reference evidence="2 3" key="1">
    <citation type="submission" date="2018-09" db="EMBL/GenBank/DDBJ databases">
        <title>Marinorhizobium profundi gen. nov., sp. nov., isolated from a deep-sea sediment sample from the New Britain Trench and proposal of Marinorhizobiaceae fam. nov. in the order Rhizobiales of the class Alphaproteobacteria.</title>
        <authorList>
            <person name="Cao J."/>
        </authorList>
    </citation>
    <scope>NUCLEOTIDE SEQUENCE [LARGE SCALE GENOMIC DNA]</scope>
    <source>
        <strain evidence="2 3">WS11</strain>
    </source>
</reference>
<name>A0A3Q8XPM3_9HYPH</name>
<keyword evidence="3" id="KW-1185">Reference proteome</keyword>
<dbReference type="InterPro" id="IPR014756">
    <property type="entry name" value="Ig_E-set"/>
</dbReference>
<dbReference type="Gene3D" id="2.60.40.10">
    <property type="entry name" value="Immunoglobulins"/>
    <property type="match status" value="1"/>
</dbReference>
<dbReference type="InterPro" id="IPR014880">
    <property type="entry name" value="SoxZ_dom"/>
</dbReference>
<accession>A0A3Q8XPM3</accession>
<dbReference type="InterPro" id="IPR030995">
    <property type="entry name" value="SoxZ"/>
</dbReference>
<feature type="domain" description="Sulphur oxidation protein SoxZ" evidence="1">
    <location>
        <begin position="10"/>
        <end position="101"/>
    </location>
</feature>
<proteinExistence type="predicted"/>
<evidence type="ECO:0000313" key="3">
    <source>
        <dbReference type="Proteomes" id="UP000268192"/>
    </source>
</evidence>
<dbReference type="SUPFAM" id="SSF81296">
    <property type="entry name" value="E set domains"/>
    <property type="match status" value="1"/>
</dbReference>
<dbReference type="KEGG" id="abaw:D5400_06885"/>
<evidence type="ECO:0000313" key="2">
    <source>
        <dbReference type="EMBL" id="AZN71037.1"/>
    </source>
</evidence>
<dbReference type="OrthoDB" id="9795530at2"/>
<dbReference type="AlphaFoldDB" id="A0A3Q8XPM3"/>
<gene>
    <name evidence="2" type="primary">soxZ</name>
    <name evidence="2" type="ORF">D5400_06885</name>
</gene>
<organism evidence="2 3">
    <name type="scientific">Georhizobium profundi</name>
    <dbReference type="NCBI Taxonomy" id="2341112"/>
    <lineage>
        <taxon>Bacteria</taxon>
        <taxon>Pseudomonadati</taxon>
        <taxon>Pseudomonadota</taxon>
        <taxon>Alphaproteobacteria</taxon>
        <taxon>Hyphomicrobiales</taxon>
        <taxon>Rhizobiaceae</taxon>
        <taxon>Georhizobium</taxon>
    </lineage>
</organism>
<dbReference type="NCBIfam" id="TIGR04490">
    <property type="entry name" value="SoxZ_true"/>
    <property type="match status" value="1"/>
</dbReference>
<dbReference type="RefSeq" id="WP_126008899.1">
    <property type="nucleotide sequence ID" value="NZ_CP032509.1"/>
</dbReference>
<sequence length="107" mass="11530">MSSRPRVSVPATAASGDIIEIKALISHTMESGQRRDASGNRIPRKIINAFACTFNGEPVFSCAIEPAVAANPFLSFSARVTESGTFRFTWTDDDGSVYEAEEAIEVS</sequence>
<dbReference type="EMBL" id="CP032509">
    <property type="protein sequence ID" value="AZN71037.1"/>
    <property type="molecule type" value="Genomic_DNA"/>
</dbReference>
<evidence type="ECO:0000259" key="1">
    <source>
        <dbReference type="Pfam" id="PF08770"/>
    </source>
</evidence>
<dbReference type="InterPro" id="IPR013783">
    <property type="entry name" value="Ig-like_fold"/>
</dbReference>
<dbReference type="Pfam" id="PF08770">
    <property type="entry name" value="SoxZ"/>
    <property type="match status" value="1"/>
</dbReference>
<protein>
    <submittedName>
        <fullName evidence="2">Thiosulfate oxidation carrier complex protein SoxZ</fullName>
    </submittedName>
</protein>
<dbReference type="Proteomes" id="UP000268192">
    <property type="component" value="Chromosome"/>
</dbReference>